<organism evidence="1">
    <name type="scientific">candidate division TA06 bacterium ADurb.Bin417</name>
    <dbReference type="NCBI Taxonomy" id="1852828"/>
    <lineage>
        <taxon>Bacteria</taxon>
        <taxon>Bacteria division TA06</taxon>
    </lineage>
</organism>
<evidence type="ECO:0000313" key="1">
    <source>
        <dbReference type="EMBL" id="OPZ92973.1"/>
    </source>
</evidence>
<accession>A0A1V5MIB7</accession>
<dbReference type="AlphaFoldDB" id="A0A1V5MIB7"/>
<sequence>MKKTFLIDTGEIRRVLADELRARRLSSAPGDFTNRRSGNDVPLYGSTGAANLHFELGLWPGETEERRAWGDRINSFQSEAGSFVSPSGREHATATALAALSLLGTRPARPVGGLAPLDADRLPGWLAGLDWSGTHKDFWGGVTPVLASGLVDAGWREVLAREIGGRIDPRRPLEVWCAEAEEPWRVISCIYHVTSGFDAAWIPYPAPELIRERLFGLGYDRIRAGTKRTICTDFDYAVILDRLAHQRPEWFPEAHRLCRAVLADRVREWRENQDGLLARASTHDLFCYTVGWAVYQRLLPESFTGPALYDTLHAPWLYRLPDRSRLADS</sequence>
<gene>
    <name evidence="1" type="ORF">BWY73_00542</name>
</gene>
<name>A0A1V5MIB7_UNCT6</name>
<proteinExistence type="predicted"/>
<comment type="caution">
    <text evidence="1">The sequence shown here is derived from an EMBL/GenBank/DDBJ whole genome shotgun (WGS) entry which is preliminary data.</text>
</comment>
<dbReference type="EMBL" id="MWAK01000053">
    <property type="protein sequence ID" value="OPZ92973.1"/>
    <property type="molecule type" value="Genomic_DNA"/>
</dbReference>
<reference evidence="1" key="1">
    <citation type="submission" date="2017-02" db="EMBL/GenBank/DDBJ databases">
        <title>Delving into the versatile metabolic prowess of the omnipresent phylum Bacteroidetes.</title>
        <authorList>
            <person name="Nobu M.K."/>
            <person name="Mei R."/>
            <person name="Narihiro T."/>
            <person name="Kuroda K."/>
            <person name="Liu W.-T."/>
        </authorList>
    </citation>
    <scope>NUCLEOTIDE SEQUENCE</scope>
    <source>
        <strain evidence="1">ADurb.Bin417</strain>
    </source>
</reference>
<dbReference type="Proteomes" id="UP000485484">
    <property type="component" value="Unassembled WGS sequence"/>
</dbReference>
<protein>
    <submittedName>
        <fullName evidence="1">Uncharacterized protein</fullName>
    </submittedName>
</protein>